<dbReference type="InterPro" id="IPR000055">
    <property type="entry name" value="Restrct_endonuc_typeI_TRD"/>
</dbReference>
<comment type="similarity">
    <text evidence="1">Belongs to the type-I restriction system S methylase family.</text>
</comment>
<evidence type="ECO:0000256" key="1">
    <source>
        <dbReference type="ARBA" id="ARBA00010923"/>
    </source>
</evidence>
<dbReference type="eggNOG" id="COG0732">
    <property type="taxonomic scope" value="Bacteria"/>
</dbReference>
<dbReference type="GO" id="GO:0003677">
    <property type="term" value="F:DNA binding"/>
    <property type="evidence" value="ECO:0007669"/>
    <property type="project" value="UniProtKB-KW"/>
</dbReference>
<dbReference type="GO" id="GO:0009307">
    <property type="term" value="P:DNA restriction-modification system"/>
    <property type="evidence" value="ECO:0007669"/>
    <property type="project" value="UniProtKB-KW"/>
</dbReference>
<dbReference type="RefSeq" id="WP_008627337.1">
    <property type="nucleotide sequence ID" value="NZ_AMZY02000010.1"/>
</dbReference>
<protein>
    <submittedName>
        <fullName evidence="5">Type I restriction-modification system, specificity subunit S</fullName>
    </submittedName>
</protein>
<evidence type="ECO:0000313" key="6">
    <source>
        <dbReference type="Proteomes" id="UP000010953"/>
    </source>
</evidence>
<proteinExistence type="inferred from homology"/>
<evidence type="ECO:0000256" key="3">
    <source>
        <dbReference type="ARBA" id="ARBA00023125"/>
    </source>
</evidence>
<dbReference type="PANTHER" id="PTHR30408:SF13">
    <property type="entry name" value="TYPE I RESTRICTION ENZYME HINDI SPECIFICITY SUBUNIT"/>
    <property type="match status" value="1"/>
</dbReference>
<dbReference type="InterPro" id="IPR052021">
    <property type="entry name" value="Type-I_RS_S_subunit"/>
</dbReference>
<evidence type="ECO:0000313" key="5">
    <source>
        <dbReference type="EMBL" id="EMS33170.1"/>
    </source>
</evidence>
<keyword evidence="6" id="KW-1185">Reference proteome</keyword>
<accession>M7X6U7</accession>
<dbReference type="InterPro" id="IPR044946">
    <property type="entry name" value="Restrct_endonuc_typeI_TRD_sf"/>
</dbReference>
<sequence>MTEIKAKKLFFNLEIPSGWEVKHFEEIADIDKESLKGNTQKDYEFDYVSLSDVDSEDFKIETTRVLFGNAPSRARRIVKQGDILMSTVRPNLQAFSLIRNEVKDLIASTGFAVITAKNCSNEFLFQYLFSSGIERQFYQLLVGSNYPAINSSDVRKLKIPLPPLPEQRAIAQVLGKMDEAIQTTERLISQKELRKKWLMQNLLTGKMRLKGFEREWREYKLSDLFDRVTRKNIEGNTTVVTISAQRGFVRQTDFFNKNIASEITDNYFLVEKGEFCYNKSYSNGYPWGATKRLKDFDKAVVTTLYICFGIKESGEADPEFFEQFFEANQLDKGLTKIAHEGGRAHGLLNVTPSDFFSLKIKIPDFEEQTAIARVLQTADQEISLLKAKADKLREQKKGMMQVLLTGRVRVKLNEP</sequence>
<dbReference type="Proteomes" id="UP000010953">
    <property type="component" value="Unassembled WGS sequence"/>
</dbReference>
<keyword evidence="3" id="KW-0238">DNA-binding</keyword>
<dbReference type="STRING" id="1239962.C943_00447"/>
<dbReference type="PANTHER" id="PTHR30408">
    <property type="entry name" value="TYPE-1 RESTRICTION ENZYME ECOKI SPECIFICITY PROTEIN"/>
    <property type="match status" value="1"/>
</dbReference>
<feature type="domain" description="Type I restriction modification DNA specificity" evidence="4">
    <location>
        <begin position="214"/>
        <end position="392"/>
    </location>
</feature>
<dbReference type="SUPFAM" id="SSF116734">
    <property type="entry name" value="DNA methylase specificity domain"/>
    <property type="match status" value="2"/>
</dbReference>
<keyword evidence="2" id="KW-0680">Restriction system</keyword>
<dbReference type="EMBL" id="AMZY02000010">
    <property type="protein sequence ID" value="EMS33170.1"/>
    <property type="molecule type" value="Genomic_DNA"/>
</dbReference>
<comment type="caution">
    <text evidence="5">The sequence shown here is derived from an EMBL/GenBank/DDBJ whole genome shotgun (WGS) entry which is preliminary data.</text>
</comment>
<dbReference type="Pfam" id="PF01420">
    <property type="entry name" value="Methylase_S"/>
    <property type="match status" value="2"/>
</dbReference>
<name>M7X6U7_9BACT</name>
<dbReference type="AlphaFoldDB" id="M7X6U7"/>
<dbReference type="Gene3D" id="3.90.220.20">
    <property type="entry name" value="DNA methylase specificity domains"/>
    <property type="match status" value="2"/>
</dbReference>
<organism evidence="5 6">
    <name type="scientific">Mariniradius saccharolyticus AK6</name>
    <dbReference type="NCBI Taxonomy" id="1239962"/>
    <lineage>
        <taxon>Bacteria</taxon>
        <taxon>Pseudomonadati</taxon>
        <taxon>Bacteroidota</taxon>
        <taxon>Cytophagia</taxon>
        <taxon>Cytophagales</taxon>
        <taxon>Cyclobacteriaceae</taxon>
        <taxon>Mariniradius</taxon>
    </lineage>
</organism>
<dbReference type="InParanoid" id="M7X6U7"/>
<evidence type="ECO:0000259" key="4">
    <source>
        <dbReference type="Pfam" id="PF01420"/>
    </source>
</evidence>
<reference evidence="5" key="1">
    <citation type="submission" date="2013-01" db="EMBL/GenBank/DDBJ databases">
        <title>Genome assembly of Mariniradius saccharolyticus AK6.</title>
        <authorList>
            <person name="Vaidya B."/>
            <person name="Khatri I."/>
            <person name="Tanuku N.R.S."/>
            <person name="Subramanian S."/>
            <person name="Pinnaka A."/>
        </authorList>
    </citation>
    <scope>NUCLEOTIDE SEQUENCE [LARGE SCALE GENOMIC DNA]</scope>
    <source>
        <strain evidence="5">AK6</strain>
    </source>
</reference>
<gene>
    <name evidence="5" type="ORF">C943_00447</name>
</gene>
<dbReference type="OrthoDB" id="667970at2"/>
<feature type="domain" description="Type I restriction modification DNA specificity" evidence="4">
    <location>
        <begin position="16"/>
        <end position="189"/>
    </location>
</feature>
<evidence type="ECO:0000256" key="2">
    <source>
        <dbReference type="ARBA" id="ARBA00022747"/>
    </source>
</evidence>